<evidence type="ECO:0000313" key="3">
    <source>
        <dbReference type="Proteomes" id="UP000004691"/>
    </source>
</evidence>
<dbReference type="InterPro" id="IPR029045">
    <property type="entry name" value="ClpP/crotonase-like_dom_sf"/>
</dbReference>
<feature type="compositionally biased region" description="Polar residues" evidence="1">
    <location>
        <begin position="1"/>
        <end position="16"/>
    </location>
</feature>
<dbReference type="RefSeq" id="WP_006236944.1">
    <property type="nucleotide sequence ID" value="NZ_JH636049.1"/>
</dbReference>
<dbReference type="GO" id="GO:0016020">
    <property type="term" value="C:membrane"/>
    <property type="evidence" value="ECO:0007669"/>
    <property type="project" value="InterPro"/>
</dbReference>
<keyword evidence="2" id="KW-0645">Protease</keyword>
<dbReference type="PANTHER" id="PTHR35984:SF1">
    <property type="entry name" value="PERIPLASMIC SERINE PROTEASE"/>
    <property type="match status" value="1"/>
</dbReference>
<dbReference type="eggNOG" id="COG0616">
    <property type="taxonomic scope" value="Bacteria"/>
</dbReference>
<gene>
    <name evidence="2" type="ORF">SacxiDRAFT_0566</name>
</gene>
<dbReference type="HOGENOM" id="CLU_741640_0_0_11"/>
<dbReference type="Proteomes" id="UP000004691">
    <property type="component" value="Unassembled WGS sequence"/>
</dbReference>
<sequence>MTTGTNAGQLYSSAPTAPSAYDAGSDVARTPMTESERDDVVKLGNKQTKDLGGVWLLLNGRFRSESDGAATESEIQELLCTVFGYPDLDRPPKRTLNVVVDSPGGSLDSAYKTVLYLSQFAAKLNVYVPYRAKSASTLLAVGADRTYLSPFAELGPLDTQIADPRNPANTTSALDCYQSVDYVREFAFQTILSALPKLITATERRLPVTGLIDTATQFATSSVAPMLKSVTALDFGSWGRSLRIGESYAVKLLKKKSTDEDEAAIKQLAWQLVYGYAHHRFPIDYREAERIGLTVERMSPSQYKRLRTVVDACRKKSFIGFLSKQESEKESHRSRKPASKDEEHSTDEHPQADVGGSPVGIGSRYVAESDRQT</sequence>
<dbReference type="Gene3D" id="3.90.226.10">
    <property type="entry name" value="2-enoyl-CoA Hydratase, Chain A, domain 1"/>
    <property type="match status" value="1"/>
</dbReference>
<dbReference type="STRING" id="882086.SacxiDRAFT_0566"/>
<reference evidence="2 3" key="1">
    <citation type="submission" date="2012-01" db="EMBL/GenBank/DDBJ databases">
        <title>Improved High-Quality Draft sequence of Saccharomonospora xinjiangensis XJ-54.</title>
        <authorList>
            <consortium name="US DOE Joint Genome Institute"/>
            <person name="Lucas S."/>
            <person name="Han J."/>
            <person name="Lapidus A."/>
            <person name="Cheng J.-F."/>
            <person name="Goodwin L."/>
            <person name="Pitluck S."/>
            <person name="Peters L."/>
            <person name="Mikhailova N."/>
            <person name="Teshima H."/>
            <person name="Detter J.C."/>
            <person name="Han C."/>
            <person name="Tapia R."/>
            <person name="Land M."/>
            <person name="Hauser L."/>
            <person name="Kyrpides N."/>
            <person name="Ivanova N."/>
            <person name="Pagani I."/>
            <person name="Brambilla E.-M."/>
            <person name="Klenk H.-P."/>
            <person name="Woyke T."/>
        </authorList>
    </citation>
    <scope>NUCLEOTIDE SEQUENCE [LARGE SCALE GENOMIC DNA]</scope>
    <source>
        <strain evidence="2 3">XJ-54</strain>
    </source>
</reference>
<dbReference type="AlphaFoldDB" id="I0UY86"/>
<dbReference type="Pfam" id="PF01972">
    <property type="entry name" value="SDH_protease"/>
    <property type="match status" value="1"/>
</dbReference>
<keyword evidence="3" id="KW-1185">Reference proteome</keyword>
<dbReference type="SUPFAM" id="SSF52096">
    <property type="entry name" value="ClpP/crotonase"/>
    <property type="match status" value="1"/>
</dbReference>
<dbReference type="GO" id="GO:0008233">
    <property type="term" value="F:peptidase activity"/>
    <property type="evidence" value="ECO:0007669"/>
    <property type="project" value="UniProtKB-KW"/>
</dbReference>
<protein>
    <submittedName>
        <fullName evidence="2">ClpP class periplasmic serine protease</fullName>
    </submittedName>
</protein>
<evidence type="ECO:0000313" key="2">
    <source>
        <dbReference type="EMBL" id="EID52839.1"/>
    </source>
</evidence>
<dbReference type="GO" id="GO:0006508">
    <property type="term" value="P:proteolysis"/>
    <property type="evidence" value="ECO:0007669"/>
    <property type="project" value="UniProtKB-KW"/>
</dbReference>
<feature type="region of interest" description="Disordered" evidence="1">
    <location>
        <begin position="1"/>
        <end position="39"/>
    </location>
</feature>
<name>I0UY86_9PSEU</name>
<dbReference type="InterPro" id="IPR002825">
    <property type="entry name" value="Pept_S49_ser-pept_pro"/>
</dbReference>
<keyword evidence="2" id="KW-0378">Hydrolase</keyword>
<evidence type="ECO:0000256" key="1">
    <source>
        <dbReference type="SAM" id="MobiDB-lite"/>
    </source>
</evidence>
<accession>I0UY86</accession>
<dbReference type="PANTHER" id="PTHR35984">
    <property type="entry name" value="PERIPLASMIC SERINE PROTEASE"/>
    <property type="match status" value="1"/>
</dbReference>
<dbReference type="OrthoDB" id="9806253at2"/>
<proteinExistence type="predicted"/>
<feature type="region of interest" description="Disordered" evidence="1">
    <location>
        <begin position="324"/>
        <end position="373"/>
    </location>
</feature>
<dbReference type="EMBL" id="JH636049">
    <property type="protein sequence ID" value="EID52839.1"/>
    <property type="molecule type" value="Genomic_DNA"/>
</dbReference>
<organism evidence="2 3">
    <name type="scientific">Saccharomonospora xinjiangensis XJ-54</name>
    <dbReference type="NCBI Taxonomy" id="882086"/>
    <lineage>
        <taxon>Bacteria</taxon>
        <taxon>Bacillati</taxon>
        <taxon>Actinomycetota</taxon>
        <taxon>Actinomycetes</taxon>
        <taxon>Pseudonocardiales</taxon>
        <taxon>Pseudonocardiaceae</taxon>
        <taxon>Saccharomonospora</taxon>
    </lineage>
</organism>
<feature type="compositionally biased region" description="Basic and acidic residues" evidence="1">
    <location>
        <begin position="338"/>
        <end position="351"/>
    </location>
</feature>